<proteinExistence type="predicted"/>
<protein>
    <submittedName>
        <fullName evidence="1">Uncharacterized protein</fullName>
    </submittedName>
</protein>
<accession>A0A7W9U611</accession>
<evidence type="ECO:0000313" key="2">
    <source>
        <dbReference type="Proteomes" id="UP000571554"/>
    </source>
</evidence>
<dbReference type="RefSeq" id="WP_260175509.1">
    <property type="nucleotide sequence ID" value="NZ_JACHBW010000029.1"/>
</dbReference>
<dbReference type="Proteomes" id="UP000571554">
    <property type="component" value="Unassembled WGS sequence"/>
</dbReference>
<organism evidence="1 2">
    <name type="scientific">Paraburkholderia bannensis</name>
    <dbReference type="NCBI Taxonomy" id="765414"/>
    <lineage>
        <taxon>Bacteria</taxon>
        <taxon>Pseudomonadati</taxon>
        <taxon>Pseudomonadota</taxon>
        <taxon>Betaproteobacteria</taxon>
        <taxon>Burkholderiales</taxon>
        <taxon>Burkholderiaceae</taxon>
        <taxon>Paraburkholderia</taxon>
    </lineage>
</organism>
<keyword evidence="2" id="KW-1185">Reference proteome</keyword>
<name>A0A7W9U611_9BURK</name>
<dbReference type="EMBL" id="JACHBW010000029">
    <property type="protein sequence ID" value="MBB6106595.1"/>
    <property type="molecule type" value="Genomic_DNA"/>
</dbReference>
<comment type="caution">
    <text evidence="1">The sequence shown here is derived from an EMBL/GenBank/DDBJ whole genome shotgun (WGS) entry which is preliminary data.</text>
</comment>
<gene>
    <name evidence="1" type="ORF">F4827_006471</name>
</gene>
<sequence length="55" mass="6190">MDTRYLAGNLWKGGRDPGTIRREGEIQIERALTGQLWADGRTHVQRRGAVAGNQR</sequence>
<evidence type="ECO:0000313" key="1">
    <source>
        <dbReference type="EMBL" id="MBB6106595.1"/>
    </source>
</evidence>
<dbReference type="AlphaFoldDB" id="A0A7W9U611"/>
<reference evidence="1 2" key="1">
    <citation type="submission" date="2020-08" db="EMBL/GenBank/DDBJ databases">
        <title>Above-ground endophytic microbial communities from plants in different locations in the United States.</title>
        <authorList>
            <person name="Frank C."/>
        </authorList>
    </citation>
    <scope>NUCLEOTIDE SEQUENCE [LARGE SCALE GENOMIC DNA]</scope>
    <source>
        <strain evidence="1 2">WP4_2_2</strain>
    </source>
</reference>